<dbReference type="GO" id="GO:0030638">
    <property type="term" value="P:polyketide metabolic process"/>
    <property type="evidence" value="ECO:0007669"/>
    <property type="project" value="InterPro"/>
</dbReference>
<organism evidence="1 2">
    <name type="scientific">Pyricularia oryzae</name>
    <name type="common">Rice blast fungus</name>
    <name type="synonym">Magnaporthe oryzae</name>
    <dbReference type="NCBI Taxonomy" id="318829"/>
    <lineage>
        <taxon>Eukaryota</taxon>
        <taxon>Fungi</taxon>
        <taxon>Dikarya</taxon>
        <taxon>Ascomycota</taxon>
        <taxon>Pezizomycotina</taxon>
        <taxon>Sordariomycetes</taxon>
        <taxon>Sordariomycetidae</taxon>
        <taxon>Magnaporthales</taxon>
        <taxon>Pyriculariaceae</taxon>
        <taxon>Pyricularia</taxon>
    </lineage>
</organism>
<gene>
    <name evidence="1" type="ORF">PoMZ_06753</name>
</gene>
<dbReference type="InterPro" id="IPR009959">
    <property type="entry name" value="Cyclase_SnoaL-like"/>
</dbReference>
<dbReference type="Gene3D" id="3.10.450.50">
    <property type="match status" value="1"/>
</dbReference>
<evidence type="ECO:0000313" key="2">
    <source>
        <dbReference type="Proteomes" id="UP000294847"/>
    </source>
</evidence>
<dbReference type="PANTHER" id="PTHR38436:SF3">
    <property type="entry name" value="CARBOXYMETHYLENEBUTENOLIDASE-RELATED"/>
    <property type="match status" value="1"/>
</dbReference>
<reference evidence="1 2" key="1">
    <citation type="journal article" date="2019" name="Mol. Biol. Evol.">
        <title>Blast fungal genomes show frequent chromosomal changes, gene gains and losses, and effector gene turnover.</title>
        <authorList>
            <person name="Gomez Luciano L.B."/>
            <person name="Jason Tsai I."/>
            <person name="Chuma I."/>
            <person name="Tosa Y."/>
            <person name="Chen Y.H."/>
            <person name="Li J.Y."/>
            <person name="Li M.Y."/>
            <person name="Jade Lu M.Y."/>
            <person name="Nakayashiki H."/>
            <person name="Li W.H."/>
        </authorList>
    </citation>
    <scope>NUCLEOTIDE SEQUENCE [LARGE SCALE GENOMIC DNA]</scope>
    <source>
        <strain evidence="1">MZ5-1-6</strain>
    </source>
</reference>
<sequence>MSTYSDISKPAPPLPTTNLKSIGSGVSLLAPLSRRGHGPGIVLLVPDHEDQLTISQGVPSLLVKWAEEGYAVVEIQRKALEGDAAAAVSLAVDGLAGCEACQPKDKIGVVAYDPYAWNLSAESINKVPSIAAVAIYTDLDQAQSLAATSVPTIHHVAGKSSTPPVRSEALTAYHYPGTTSHAFATPFQPTFSYTTEALSHTRNLTLLKRHMGGPNFDLEQIWDEHCHYEFVDRSAEHTMSTMVQEPYVNHVPVLTGGVGREPLTSFYRSHFIFSNASDAELELVSRSVAIDRVIDEFIFKCTHNLEIDWLVPGIPPTGKKLEIPFTAVVNIRGDRLFHEHISWDQGTVLRQLGLMPEYLPFPYPMPDGRTPEPGKRFEYRVPVAGVETANKMRDRNSVSSNGMFQFRVREV</sequence>
<dbReference type="PANTHER" id="PTHR38436">
    <property type="entry name" value="POLYKETIDE CYCLASE SNOAL-LIKE DOMAIN"/>
    <property type="match status" value="1"/>
</dbReference>
<name>A0A4P7NRW7_PYROR</name>
<dbReference type="SUPFAM" id="SSF54427">
    <property type="entry name" value="NTF2-like"/>
    <property type="match status" value="1"/>
</dbReference>
<dbReference type="InterPro" id="IPR032710">
    <property type="entry name" value="NTF2-like_dom_sf"/>
</dbReference>
<dbReference type="AlphaFoldDB" id="A0A4P7NRW7"/>
<proteinExistence type="predicted"/>
<dbReference type="EMBL" id="CP034209">
    <property type="protein sequence ID" value="QBZ65049.1"/>
    <property type="molecule type" value="Genomic_DNA"/>
</dbReference>
<protein>
    <submittedName>
        <fullName evidence="1">Uncharacterized protein</fullName>
    </submittedName>
</protein>
<dbReference type="Proteomes" id="UP000294847">
    <property type="component" value="Chromosome 6"/>
</dbReference>
<evidence type="ECO:0000313" key="1">
    <source>
        <dbReference type="EMBL" id="QBZ65049.1"/>
    </source>
</evidence>
<accession>A0A4P7NRW7</accession>